<keyword evidence="15" id="KW-1185">Reference proteome</keyword>
<reference evidence="14 15" key="1">
    <citation type="submission" date="2019-02" db="EMBL/GenBank/DDBJ databases">
        <title>Deep-cultivation of Planctomycetes and their phenomic and genomic characterization uncovers novel biology.</title>
        <authorList>
            <person name="Wiegand S."/>
            <person name="Jogler M."/>
            <person name="Boedeker C."/>
            <person name="Pinto D."/>
            <person name="Vollmers J."/>
            <person name="Rivas-Marin E."/>
            <person name="Kohn T."/>
            <person name="Peeters S.H."/>
            <person name="Heuer A."/>
            <person name="Rast P."/>
            <person name="Oberbeckmann S."/>
            <person name="Bunk B."/>
            <person name="Jeske O."/>
            <person name="Meyerdierks A."/>
            <person name="Storesund J.E."/>
            <person name="Kallscheuer N."/>
            <person name="Luecker S."/>
            <person name="Lage O.M."/>
            <person name="Pohl T."/>
            <person name="Merkel B.J."/>
            <person name="Hornburger P."/>
            <person name="Mueller R.-W."/>
            <person name="Bruemmer F."/>
            <person name="Labrenz M."/>
            <person name="Spormann A.M."/>
            <person name="Op den Camp H."/>
            <person name="Overmann J."/>
            <person name="Amann R."/>
            <person name="Jetten M.S.M."/>
            <person name="Mascher T."/>
            <person name="Medema M.H."/>
            <person name="Devos D.P."/>
            <person name="Kaster A.-K."/>
            <person name="Ovreas L."/>
            <person name="Rohde M."/>
            <person name="Galperin M.Y."/>
            <person name="Jogler C."/>
        </authorList>
    </citation>
    <scope>NUCLEOTIDE SEQUENCE [LARGE SCALE GENOMIC DNA]</scope>
    <source>
        <strain evidence="14 15">Pla85_3_4</strain>
    </source>
</reference>
<dbReference type="InterPro" id="IPR036100">
    <property type="entry name" value="QueA_sf"/>
</dbReference>
<keyword evidence="14" id="KW-0413">Isomerase</keyword>
<evidence type="ECO:0000256" key="8">
    <source>
        <dbReference type="ARBA" id="ARBA00052751"/>
    </source>
</evidence>
<organism evidence="14 15">
    <name type="scientific">Lignipirellula cremea</name>
    <dbReference type="NCBI Taxonomy" id="2528010"/>
    <lineage>
        <taxon>Bacteria</taxon>
        <taxon>Pseudomonadati</taxon>
        <taxon>Planctomycetota</taxon>
        <taxon>Planctomycetia</taxon>
        <taxon>Pirellulales</taxon>
        <taxon>Pirellulaceae</taxon>
        <taxon>Lignipirellula</taxon>
    </lineage>
</organism>
<dbReference type="PANTHER" id="PTHR30307:SF0">
    <property type="entry name" value="S-ADENOSYLMETHIONINE:TRNA RIBOSYLTRANSFERASE-ISOMERASE"/>
    <property type="match status" value="1"/>
</dbReference>
<dbReference type="EMBL" id="CP036433">
    <property type="protein sequence ID" value="QDU97855.1"/>
    <property type="molecule type" value="Genomic_DNA"/>
</dbReference>
<comment type="function">
    <text evidence="13">Transfers and isomerizes the ribose moiety from AdoMet to the 7-aminomethyl group of 7-deazaguanine (preQ1-tRNA) to give epoxyqueuosine (oQ-tRNA).</text>
</comment>
<protein>
    <recommendedName>
        <fullName evidence="11 13">S-adenosylmethionine:tRNA ribosyltransferase-isomerase</fullName>
        <ecNumber evidence="10 13">2.4.99.17</ecNumber>
    </recommendedName>
    <alternativeName>
        <fullName evidence="12 13">Queuosine biosynthesis protein QueA</fullName>
    </alternativeName>
</protein>
<name>A0A518E187_9BACT</name>
<dbReference type="UniPathway" id="UPA00392"/>
<proteinExistence type="inferred from homology"/>
<dbReference type="GO" id="GO:0008616">
    <property type="term" value="P:tRNA queuosine(34) biosynthetic process"/>
    <property type="evidence" value="ECO:0007669"/>
    <property type="project" value="UniProtKB-UniRule"/>
</dbReference>
<dbReference type="KEGG" id="lcre:Pla8534_57120"/>
<dbReference type="NCBIfam" id="TIGR00113">
    <property type="entry name" value="queA"/>
    <property type="match status" value="1"/>
</dbReference>
<evidence type="ECO:0000256" key="2">
    <source>
        <dbReference type="ARBA" id="ARBA00004691"/>
    </source>
</evidence>
<evidence type="ECO:0000256" key="11">
    <source>
        <dbReference type="ARBA" id="ARBA00069325"/>
    </source>
</evidence>
<keyword evidence="6 13" id="KW-0949">S-adenosyl-L-methionine</keyword>
<evidence type="ECO:0000256" key="9">
    <source>
        <dbReference type="ARBA" id="ARBA00061210"/>
    </source>
</evidence>
<dbReference type="GO" id="GO:0051075">
    <property type="term" value="F:S-adenosylmethionine:tRNA ribosyltransferase-isomerase activity"/>
    <property type="evidence" value="ECO:0007669"/>
    <property type="project" value="UniProtKB-EC"/>
</dbReference>
<comment type="similarity">
    <text evidence="9 13">Belongs to the QueA family.</text>
</comment>
<dbReference type="Gene3D" id="3.40.1780.10">
    <property type="entry name" value="QueA-like"/>
    <property type="match status" value="1"/>
</dbReference>
<dbReference type="EC" id="2.4.99.17" evidence="10 13"/>
<dbReference type="RefSeq" id="WP_145056613.1">
    <property type="nucleotide sequence ID" value="NZ_CP036433.1"/>
</dbReference>
<dbReference type="PANTHER" id="PTHR30307">
    <property type="entry name" value="S-ADENOSYLMETHIONINE:TRNA RIBOSYLTRANSFERASE-ISOMERASE"/>
    <property type="match status" value="1"/>
</dbReference>
<evidence type="ECO:0000313" key="14">
    <source>
        <dbReference type="EMBL" id="QDU97855.1"/>
    </source>
</evidence>
<dbReference type="AlphaFoldDB" id="A0A518E187"/>
<keyword evidence="4 13" id="KW-0963">Cytoplasm</keyword>
<dbReference type="Pfam" id="PF02547">
    <property type="entry name" value="Queuosine_synth"/>
    <property type="match status" value="1"/>
</dbReference>
<comment type="subunit">
    <text evidence="3 13">Monomer.</text>
</comment>
<dbReference type="SUPFAM" id="SSF111337">
    <property type="entry name" value="QueA-like"/>
    <property type="match status" value="1"/>
</dbReference>
<dbReference type="NCBIfam" id="NF001140">
    <property type="entry name" value="PRK00147.1"/>
    <property type="match status" value="1"/>
</dbReference>
<comment type="catalytic activity">
    <reaction evidence="8 13">
        <text>7-aminomethyl-7-carbaguanosine(34) in tRNA + S-adenosyl-L-methionine = epoxyqueuosine(34) in tRNA + adenine + L-methionine + 2 H(+)</text>
        <dbReference type="Rhea" id="RHEA:32155"/>
        <dbReference type="Rhea" id="RHEA-COMP:10342"/>
        <dbReference type="Rhea" id="RHEA-COMP:18582"/>
        <dbReference type="ChEBI" id="CHEBI:15378"/>
        <dbReference type="ChEBI" id="CHEBI:16708"/>
        <dbReference type="ChEBI" id="CHEBI:57844"/>
        <dbReference type="ChEBI" id="CHEBI:59789"/>
        <dbReference type="ChEBI" id="CHEBI:82833"/>
        <dbReference type="ChEBI" id="CHEBI:194443"/>
        <dbReference type="EC" id="2.4.99.17"/>
    </reaction>
</comment>
<gene>
    <name evidence="13 14" type="primary">queA</name>
    <name evidence="14" type="ORF">Pla8534_57120</name>
</gene>
<comment type="pathway">
    <text evidence="2 13">tRNA modification; tRNA-queuosine biosynthesis.</text>
</comment>
<dbReference type="OrthoDB" id="9805933at2"/>
<evidence type="ECO:0000256" key="5">
    <source>
        <dbReference type="ARBA" id="ARBA00022679"/>
    </source>
</evidence>
<accession>A0A518E187</accession>
<keyword evidence="5 13" id="KW-0808">Transferase</keyword>
<evidence type="ECO:0000256" key="10">
    <source>
        <dbReference type="ARBA" id="ARBA00066503"/>
    </source>
</evidence>
<dbReference type="InterPro" id="IPR003699">
    <property type="entry name" value="QueA"/>
</dbReference>
<evidence type="ECO:0000256" key="4">
    <source>
        <dbReference type="ARBA" id="ARBA00022490"/>
    </source>
</evidence>
<evidence type="ECO:0000256" key="13">
    <source>
        <dbReference type="HAMAP-Rule" id="MF_00113"/>
    </source>
</evidence>
<dbReference type="InterPro" id="IPR042119">
    <property type="entry name" value="QueA_dom2"/>
</dbReference>
<dbReference type="GO" id="GO:0005737">
    <property type="term" value="C:cytoplasm"/>
    <property type="evidence" value="ECO:0007669"/>
    <property type="project" value="UniProtKB-SubCell"/>
</dbReference>
<comment type="subcellular location">
    <subcellularLocation>
        <location evidence="1 13">Cytoplasm</location>
    </subcellularLocation>
</comment>
<evidence type="ECO:0000256" key="1">
    <source>
        <dbReference type="ARBA" id="ARBA00004496"/>
    </source>
</evidence>
<dbReference type="FunFam" id="3.40.1780.10:FF:000001">
    <property type="entry name" value="S-adenosylmethionine:tRNA ribosyltransferase-isomerase"/>
    <property type="match status" value="1"/>
</dbReference>
<dbReference type="Gene3D" id="2.40.10.240">
    <property type="entry name" value="QueA-like"/>
    <property type="match status" value="1"/>
</dbReference>
<sequence>MSELDQYDYELPRELIAQFPLAVRSDARLMVIDRASGDIDHFHVRNLAELVNAGDCLVVNDTRVTPARLVGKRTQTGGRWEGLYLGQDEHGVWRLLGKTRGRLQPGETITLEDRSGRPDIRLAMLTPLENGHWAARPESPEETQPLLERIGRTPLPPYIRGGQMVDADRENYQTVYARHPGAVAAPTAGLHFTPGLLDQLAKRGLHTAQVTLHVGLGTFKPISTETLAEHPMHSERYQVTEEAAAQINACRAAGGKAIAIGTTAVRTLESSVQDGQVIAGSGETNLFIRPPYKFQAVDSLLTNFHLPRSTLLVLVSTFAGQELIRRAYRMAIEERYRFYSYGDAMLIL</sequence>
<dbReference type="InterPro" id="IPR042118">
    <property type="entry name" value="QueA_dom1"/>
</dbReference>
<evidence type="ECO:0000313" key="15">
    <source>
        <dbReference type="Proteomes" id="UP000317648"/>
    </source>
</evidence>
<dbReference type="HAMAP" id="MF_00113">
    <property type="entry name" value="QueA"/>
    <property type="match status" value="1"/>
</dbReference>
<evidence type="ECO:0000256" key="7">
    <source>
        <dbReference type="ARBA" id="ARBA00022785"/>
    </source>
</evidence>
<evidence type="ECO:0000256" key="12">
    <source>
        <dbReference type="ARBA" id="ARBA00076160"/>
    </source>
</evidence>
<keyword evidence="14" id="KW-0328">Glycosyltransferase</keyword>
<evidence type="ECO:0000256" key="6">
    <source>
        <dbReference type="ARBA" id="ARBA00022691"/>
    </source>
</evidence>
<keyword evidence="7 13" id="KW-0671">Queuosine biosynthesis</keyword>
<evidence type="ECO:0000256" key="3">
    <source>
        <dbReference type="ARBA" id="ARBA00011245"/>
    </source>
</evidence>
<dbReference type="Proteomes" id="UP000317648">
    <property type="component" value="Chromosome"/>
</dbReference>